<evidence type="ECO:0000256" key="15">
    <source>
        <dbReference type="ARBA" id="ARBA00068150"/>
    </source>
</evidence>
<evidence type="ECO:0000256" key="17">
    <source>
        <dbReference type="PROSITE-ProRule" id="PRU00169"/>
    </source>
</evidence>
<dbReference type="AlphaFoldDB" id="A0A9W6NER3"/>
<feature type="domain" description="Histidine kinase" evidence="19">
    <location>
        <begin position="481"/>
        <end position="702"/>
    </location>
</feature>
<evidence type="ECO:0000259" key="21">
    <source>
        <dbReference type="PROSITE" id="PS50894"/>
    </source>
</evidence>
<accession>A0A9W6NER3</accession>
<feature type="domain" description="Response regulatory" evidence="20">
    <location>
        <begin position="870"/>
        <end position="987"/>
    </location>
</feature>
<evidence type="ECO:0000256" key="6">
    <source>
        <dbReference type="ARBA" id="ARBA00022679"/>
    </source>
</evidence>
<comment type="subunit">
    <text evidence="14">At low DSF concentrations, interacts with RpfF.</text>
</comment>
<dbReference type="GO" id="GO:0005886">
    <property type="term" value="C:plasma membrane"/>
    <property type="evidence" value="ECO:0007669"/>
    <property type="project" value="UniProtKB-SubCell"/>
</dbReference>
<evidence type="ECO:0000313" key="23">
    <source>
        <dbReference type="Proteomes" id="UP001143328"/>
    </source>
</evidence>
<dbReference type="InterPro" id="IPR005467">
    <property type="entry name" value="His_kinase_dom"/>
</dbReference>
<dbReference type="PROSITE" id="PS50894">
    <property type="entry name" value="HPT"/>
    <property type="match status" value="1"/>
</dbReference>
<dbReference type="SUPFAM" id="SSF47384">
    <property type="entry name" value="Homodimeric domain of signal transducing histidine kinase"/>
    <property type="match status" value="1"/>
</dbReference>
<keyword evidence="6" id="KW-0808">Transferase</keyword>
<keyword evidence="4" id="KW-1003">Cell membrane</keyword>
<dbReference type="EC" id="2.7.13.3" evidence="3"/>
<dbReference type="SMART" id="SM00388">
    <property type="entry name" value="HisKA"/>
    <property type="match status" value="1"/>
</dbReference>
<keyword evidence="12" id="KW-0902">Two-component regulatory system</keyword>
<dbReference type="Gene3D" id="3.30.565.10">
    <property type="entry name" value="Histidine kinase-like ATPase, C-terminal domain"/>
    <property type="match status" value="1"/>
</dbReference>
<reference evidence="22" key="2">
    <citation type="submission" date="2023-01" db="EMBL/GenBank/DDBJ databases">
        <authorList>
            <person name="Sun Q."/>
            <person name="Evtushenko L."/>
        </authorList>
    </citation>
    <scope>NUCLEOTIDE SEQUENCE</scope>
    <source>
        <strain evidence="22">VKM B-2935</strain>
    </source>
</reference>
<dbReference type="Gene3D" id="1.20.120.160">
    <property type="entry name" value="HPT domain"/>
    <property type="match status" value="1"/>
</dbReference>
<keyword evidence="9" id="KW-0418">Kinase</keyword>
<evidence type="ECO:0000256" key="13">
    <source>
        <dbReference type="ARBA" id="ARBA00023136"/>
    </source>
</evidence>
<evidence type="ECO:0000313" key="22">
    <source>
        <dbReference type="EMBL" id="GLK88974.1"/>
    </source>
</evidence>
<dbReference type="PANTHER" id="PTHR45339:SF1">
    <property type="entry name" value="HYBRID SIGNAL TRANSDUCTION HISTIDINE KINASE J"/>
    <property type="match status" value="1"/>
</dbReference>
<dbReference type="PRINTS" id="PR00344">
    <property type="entry name" value="BCTRLSENSOR"/>
</dbReference>
<feature type="domain" description="Response regulatory" evidence="20">
    <location>
        <begin position="718"/>
        <end position="842"/>
    </location>
</feature>
<keyword evidence="5 17" id="KW-0597">Phosphoprotein</keyword>
<dbReference type="SUPFAM" id="SSF47226">
    <property type="entry name" value="Histidine-containing phosphotransfer domain, HPT domain"/>
    <property type="match status" value="1"/>
</dbReference>
<dbReference type="GO" id="GO:0005524">
    <property type="term" value="F:ATP binding"/>
    <property type="evidence" value="ECO:0007669"/>
    <property type="project" value="UniProtKB-KW"/>
</dbReference>
<evidence type="ECO:0000256" key="5">
    <source>
        <dbReference type="ARBA" id="ARBA00022553"/>
    </source>
</evidence>
<dbReference type="InterPro" id="IPR036641">
    <property type="entry name" value="HPT_dom_sf"/>
</dbReference>
<dbReference type="SUPFAM" id="SSF52172">
    <property type="entry name" value="CheY-like"/>
    <property type="match status" value="2"/>
</dbReference>
<dbReference type="Pfam" id="PF02518">
    <property type="entry name" value="HATPase_c"/>
    <property type="match status" value="1"/>
</dbReference>
<dbReference type="SMART" id="SM00387">
    <property type="entry name" value="HATPase_c"/>
    <property type="match status" value="1"/>
</dbReference>
<protein>
    <recommendedName>
        <fullName evidence="15">Sensory/regulatory protein RpfC</fullName>
        <ecNumber evidence="3">2.7.13.3</ecNumber>
    </recommendedName>
</protein>
<dbReference type="Pfam" id="PF00072">
    <property type="entry name" value="Response_reg"/>
    <property type="match status" value="2"/>
</dbReference>
<dbReference type="CDD" id="cd00082">
    <property type="entry name" value="HisKA"/>
    <property type="match status" value="1"/>
</dbReference>
<dbReference type="PANTHER" id="PTHR45339">
    <property type="entry name" value="HYBRID SIGNAL TRANSDUCTION HISTIDINE KINASE J"/>
    <property type="match status" value="1"/>
</dbReference>
<evidence type="ECO:0000256" key="11">
    <source>
        <dbReference type="ARBA" id="ARBA00022989"/>
    </source>
</evidence>
<dbReference type="Pfam" id="PF00512">
    <property type="entry name" value="HisKA"/>
    <property type="match status" value="1"/>
</dbReference>
<dbReference type="CDD" id="cd16922">
    <property type="entry name" value="HATPase_EvgS-ArcB-TorS-like"/>
    <property type="match status" value="1"/>
</dbReference>
<evidence type="ECO:0000256" key="10">
    <source>
        <dbReference type="ARBA" id="ARBA00022840"/>
    </source>
</evidence>
<feature type="modified residue" description="4-aspartylphosphate" evidence="17">
    <location>
        <position position="772"/>
    </location>
</feature>
<proteinExistence type="predicted"/>
<dbReference type="InterPro" id="IPR011006">
    <property type="entry name" value="CheY-like_superfamily"/>
</dbReference>
<dbReference type="FunFam" id="3.30.565.10:FF:000010">
    <property type="entry name" value="Sensor histidine kinase RcsC"/>
    <property type="match status" value="1"/>
</dbReference>
<feature type="modified residue" description="Phosphohistidine" evidence="16">
    <location>
        <position position="1066"/>
    </location>
</feature>
<dbReference type="InterPro" id="IPR036097">
    <property type="entry name" value="HisK_dim/P_sf"/>
</dbReference>
<name>A0A9W6NER3_9PSED</name>
<dbReference type="CDD" id="cd17546">
    <property type="entry name" value="REC_hyHK_CKI1_RcsC-like"/>
    <property type="match status" value="2"/>
</dbReference>
<keyword evidence="11 18" id="KW-1133">Transmembrane helix</keyword>
<organism evidence="22 23">
    <name type="scientific">Pseudomonas turukhanskensis</name>
    <dbReference type="NCBI Taxonomy" id="1806536"/>
    <lineage>
        <taxon>Bacteria</taxon>
        <taxon>Pseudomonadati</taxon>
        <taxon>Pseudomonadota</taxon>
        <taxon>Gammaproteobacteria</taxon>
        <taxon>Pseudomonadales</taxon>
        <taxon>Pseudomonadaceae</taxon>
        <taxon>Pseudomonas</taxon>
    </lineage>
</organism>
<dbReference type="SUPFAM" id="SSF55785">
    <property type="entry name" value="PYP-like sensor domain (PAS domain)"/>
    <property type="match status" value="1"/>
</dbReference>
<evidence type="ECO:0000256" key="16">
    <source>
        <dbReference type="PROSITE-ProRule" id="PRU00110"/>
    </source>
</evidence>
<feature type="modified residue" description="4-aspartylphosphate" evidence="17">
    <location>
        <position position="920"/>
    </location>
</feature>
<dbReference type="SUPFAM" id="SSF103190">
    <property type="entry name" value="Sensory domain-like"/>
    <property type="match status" value="1"/>
</dbReference>
<evidence type="ECO:0000256" key="14">
    <source>
        <dbReference type="ARBA" id="ARBA00064003"/>
    </source>
</evidence>
<dbReference type="InterPro" id="IPR035965">
    <property type="entry name" value="PAS-like_dom_sf"/>
</dbReference>
<keyword evidence="8" id="KW-0547">Nucleotide-binding</keyword>
<dbReference type="GO" id="GO:0000155">
    <property type="term" value="F:phosphorelay sensor kinase activity"/>
    <property type="evidence" value="ECO:0007669"/>
    <property type="project" value="InterPro"/>
</dbReference>
<dbReference type="SMART" id="SM00448">
    <property type="entry name" value="REC"/>
    <property type="match status" value="2"/>
</dbReference>
<dbReference type="InterPro" id="IPR036890">
    <property type="entry name" value="HATPase_C_sf"/>
</dbReference>
<dbReference type="Gene3D" id="1.10.287.130">
    <property type="match status" value="1"/>
</dbReference>
<evidence type="ECO:0000256" key="9">
    <source>
        <dbReference type="ARBA" id="ARBA00022777"/>
    </source>
</evidence>
<dbReference type="CDD" id="cd00088">
    <property type="entry name" value="HPT"/>
    <property type="match status" value="1"/>
</dbReference>
<dbReference type="InterPro" id="IPR008207">
    <property type="entry name" value="Sig_transdc_His_kin_Hpt_dom"/>
</dbReference>
<dbReference type="PROSITE" id="PS50109">
    <property type="entry name" value="HIS_KIN"/>
    <property type="match status" value="1"/>
</dbReference>
<dbReference type="InterPro" id="IPR003594">
    <property type="entry name" value="HATPase_dom"/>
</dbReference>
<dbReference type="Gene3D" id="3.40.50.2300">
    <property type="match status" value="2"/>
</dbReference>
<evidence type="ECO:0000259" key="20">
    <source>
        <dbReference type="PROSITE" id="PS50110"/>
    </source>
</evidence>
<evidence type="ECO:0000256" key="4">
    <source>
        <dbReference type="ARBA" id="ARBA00022475"/>
    </source>
</evidence>
<feature type="transmembrane region" description="Helical" evidence="18">
    <location>
        <begin position="302"/>
        <end position="321"/>
    </location>
</feature>
<dbReference type="FunFam" id="1.10.287.130:FF:000002">
    <property type="entry name" value="Two-component osmosensing histidine kinase"/>
    <property type="match status" value="1"/>
</dbReference>
<dbReference type="InterPro" id="IPR029151">
    <property type="entry name" value="Sensor-like_sf"/>
</dbReference>
<dbReference type="PROSITE" id="PS50110">
    <property type="entry name" value="RESPONSE_REGULATORY"/>
    <property type="match status" value="2"/>
</dbReference>
<keyword evidence="13 18" id="KW-0472">Membrane</keyword>
<dbReference type="InterPro" id="IPR001789">
    <property type="entry name" value="Sig_transdc_resp-reg_receiver"/>
</dbReference>
<comment type="subcellular location">
    <subcellularLocation>
        <location evidence="2">Cell membrane</location>
        <topology evidence="2">Multi-pass membrane protein</topology>
    </subcellularLocation>
</comment>
<evidence type="ECO:0000256" key="18">
    <source>
        <dbReference type="SAM" id="Phobius"/>
    </source>
</evidence>
<dbReference type="SUPFAM" id="SSF55874">
    <property type="entry name" value="ATPase domain of HSP90 chaperone/DNA topoisomerase II/histidine kinase"/>
    <property type="match status" value="1"/>
</dbReference>
<reference evidence="22" key="1">
    <citation type="journal article" date="2014" name="Int. J. Syst. Evol. Microbiol.">
        <title>Complete genome sequence of Corynebacterium casei LMG S-19264T (=DSM 44701T), isolated from a smear-ripened cheese.</title>
        <authorList>
            <consortium name="US DOE Joint Genome Institute (JGI-PGF)"/>
            <person name="Walter F."/>
            <person name="Albersmeier A."/>
            <person name="Kalinowski J."/>
            <person name="Ruckert C."/>
        </authorList>
    </citation>
    <scope>NUCLEOTIDE SEQUENCE</scope>
    <source>
        <strain evidence="22">VKM B-2935</strain>
    </source>
</reference>
<dbReference type="Proteomes" id="UP001143328">
    <property type="component" value="Unassembled WGS sequence"/>
</dbReference>
<keyword evidence="10" id="KW-0067">ATP-binding</keyword>
<keyword evidence="23" id="KW-1185">Reference proteome</keyword>
<evidence type="ECO:0000256" key="1">
    <source>
        <dbReference type="ARBA" id="ARBA00000085"/>
    </source>
</evidence>
<dbReference type="PROSITE" id="PS51257">
    <property type="entry name" value="PROKAR_LIPOPROTEIN"/>
    <property type="match status" value="1"/>
</dbReference>
<gene>
    <name evidence="22" type="ORF">GCM10017655_20360</name>
</gene>
<evidence type="ECO:0000256" key="8">
    <source>
        <dbReference type="ARBA" id="ARBA00022741"/>
    </source>
</evidence>
<dbReference type="EMBL" id="BSFN01000004">
    <property type="protein sequence ID" value="GLK88974.1"/>
    <property type="molecule type" value="Genomic_DNA"/>
</dbReference>
<dbReference type="Pfam" id="PF01627">
    <property type="entry name" value="Hpt"/>
    <property type="match status" value="1"/>
</dbReference>
<sequence>MVDNRVPVLLGMLLFSCVIGFAASESYRLMVESRFRSAEQALVRENASSLESLTLNGKGMGALLLAGSLNPSVRTASLETHVRHARQFNIARPALQVIARRVGASLVFVVNEKGIITSDWNNEGQNPIGVDVSYRPYFIQAMRGLPSVHGGVSSVTGRLVYYVAAPVYLEANGPEVTGAVVGSFEASELGEFVVSDGTRSGLLISPQGVVFAAGRSEWRLNTVGAMTPERLQSIAQSKQFGRYFDDPQQVSALPFDLNEKVVRLDKQRYAVSSALVDWNDPSGKWRLVTISDLAPVYNWREGFVIALLTAWASGLLFWFALRRATDMRRRRSDSEEIARQHQRLQLVLDNAPVAVCILTDDLQPGTEGIVRFVNPLFTNTFNVRVDAPMPSLFVRPDERETLRDWLREEGVVAQHESQVIDNNNQVRDVLINFVRIDFLGEMGTLGWMIDITEQKVAEREMQNAMNAVEAASKIKGEFLANMSHEIRTPMNAILGMSSLALQGELHSVQRNYIEKVHQAATSLLSVINDILDFSKLESAKMVIERAQFDLEDVFDDLSNAISLRAGQKNLELLYDIRAEVPRNLSGDRLRLAQVLINLANNAVKFTERGEVVVGVEATALSGSQLTLHFWVSDTGIGLTEEHKGKLFNSFTQADSSTTRRFGGSGLGLVISKQLVELMGGRIWVDSRFGVGSTFHFEVNIECLTPADAPVVPELQGRRVLLVDDNASARAIVGAMANVTGLYVDEAANGIDGLICVDEAELSDQAYDLILMDWQMPIMDGLQCVELIRQRSHHLGVRVIMMAAPGLEESCQSAIQHQGVSFESVLAKPITPGQLLRAVSNVLSSPRAVASEPASQQEIADNVRVQLAGNRILLVEDNEMNQELAVALLAQAGVAVVVAANGQLALDILAVDQAFGCVLMDCQMPVMDGYTATRNIRANHATQALPVIAMTASAMKGDMEKALAAGMDDYITKPLDVARMFAIISKWIRPVAQPSAASLPESSAEAPASLPSIPGVDVTAGMAVCMNNLELYTRMLGMFVEQAQTFEAQFCAQAEKGDSVAMIRLAHTLKGTAANIGASAVQRAAESLQQACEQDASANSVSGPLQQVVDELALIVRSVQGVEL</sequence>
<keyword evidence="7 18" id="KW-0812">Transmembrane</keyword>
<evidence type="ECO:0000256" key="7">
    <source>
        <dbReference type="ARBA" id="ARBA00022692"/>
    </source>
</evidence>
<comment type="catalytic activity">
    <reaction evidence="1">
        <text>ATP + protein L-histidine = ADP + protein N-phospho-L-histidine.</text>
        <dbReference type="EC" id="2.7.13.3"/>
    </reaction>
</comment>
<comment type="caution">
    <text evidence="22">The sequence shown here is derived from an EMBL/GenBank/DDBJ whole genome shotgun (WGS) entry which is preliminary data.</text>
</comment>
<evidence type="ECO:0000256" key="3">
    <source>
        <dbReference type="ARBA" id="ARBA00012438"/>
    </source>
</evidence>
<evidence type="ECO:0000256" key="2">
    <source>
        <dbReference type="ARBA" id="ARBA00004651"/>
    </source>
</evidence>
<dbReference type="InterPro" id="IPR003661">
    <property type="entry name" value="HisK_dim/P_dom"/>
</dbReference>
<dbReference type="Gene3D" id="3.30.450.20">
    <property type="entry name" value="PAS domain"/>
    <property type="match status" value="3"/>
</dbReference>
<evidence type="ECO:0000256" key="12">
    <source>
        <dbReference type="ARBA" id="ARBA00023012"/>
    </source>
</evidence>
<evidence type="ECO:0000259" key="19">
    <source>
        <dbReference type="PROSITE" id="PS50109"/>
    </source>
</evidence>
<feature type="domain" description="HPt" evidence="21">
    <location>
        <begin position="1027"/>
        <end position="1121"/>
    </location>
</feature>
<dbReference type="InterPro" id="IPR004358">
    <property type="entry name" value="Sig_transdc_His_kin-like_C"/>
</dbReference>